<sequence>MKLGENTMELRNLITFCKITHLKSYSKAAKELGYAQSTITTQIQLLEQELNIKLFERIGRSIKLTSKGLIFLKYAQNIVNLAHEAKEAINDTDIPTGTLRIGTVESLCTMKLPELLRNYHKKYPDVEIIIKLGICSDLRDMLKNNIVDLIFILDDPVMDSDLISCMSYNEPMAVLASPLNKLAYKNNLTIEDIKDEPLILTESGCSYRNAFEKIFHESGLSPHLSLEVGNVEAIKNFTMSNLGITLLPVMTVKKELAKKNLILLDLEGCEFNMMTQMLYHKNKWITAAMKTFIQMASTMPVTPTS</sequence>
<keyword evidence="2" id="KW-0805">Transcription regulation</keyword>
<dbReference type="Gene3D" id="1.10.10.10">
    <property type="entry name" value="Winged helix-like DNA-binding domain superfamily/Winged helix DNA-binding domain"/>
    <property type="match status" value="1"/>
</dbReference>
<dbReference type="Pfam" id="PF00126">
    <property type="entry name" value="HTH_1"/>
    <property type="match status" value="1"/>
</dbReference>
<dbReference type="FunFam" id="1.10.10.10:FF:000001">
    <property type="entry name" value="LysR family transcriptional regulator"/>
    <property type="match status" value="1"/>
</dbReference>
<dbReference type="HOGENOM" id="CLU_039613_6_1_9"/>
<dbReference type="GO" id="GO:0000976">
    <property type="term" value="F:transcription cis-regulatory region binding"/>
    <property type="evidence" value="ECO:0007669"/>
    <property type="project" value="TreeGrafter"/>
</dbReference>
<dbReference type="InterPro" id="IPR000847">
    <property type="entry name" value="LysR_HTH_N"/>
</dbReference>
<dbReference type="AlphaFoldDB" id="B9E6A7"/>
<dbReference type="PANTHER" id="PTHR30126">
    <property type="entry name" value="HTH-TYPE TRANSCRIPTIONAL REGULATOR"/>
    <property type="match status" value="1"/>
</dbReference>
<accession>B9E6A7</accession>
<evidence type="ECO:0000259" key="5">
    <source>
        <dbReference type="PROSITE" id="PS50931"/>
    </source>
</evidence>
<evidence type="ECO:0000256" key="1">
    <source>
        <dbReference type="ARBA" id="ARBA00009437"/>
    </source>
</evidence>
<dbReference type="InterPro" id="IPR036388">
    <property type="entry name" value="WH-like_DNA-bd_sf"/>
</dbReference>
<dbReference type="PANTHER" id="PTHR30126:SF100">
    <property type="entry name" value="LYSR-FAMILY TRANSCRIPTIONAL REGULATOR"/>
    <property type="match status" value="1"/>
</dbReference>
<evidence type="ECO:0000256" key="4">
    <source>
        <dbReference type="ARBA" id="ARBA00023163"/>
    </source>
</evidence>
<protein>
    <recommendedName>
        <fullName evidence="5">HTH lysR-type domain-containing protein</fullName>
    </recommendedName>
</protein>
<dbReference type="Proteomes" id="UP000007969">
    <property type="component" value="Chromosome"/>
</dbReference>
<dbReference type="PRINTS" id="PR00039">
    <property type="entry name" value="HTHLYSR"/>
</dbReference>
<dbReference type="KEGG" id="ckr:CKR_2981"/>
<dbReference type="PROSITE" id="PS50931">
    <property type="entry name" value="HTH_LYSR"/>
    <property type="match status" value="1"/>
</dbReference>
<dbReference type="SUPFAM" id="SSF53850">
    <property type="entry name" value="Periplasmic binding protein-like II"/>
    <property type="match status" value="1"/>
</dbReference>
<gene>
    <name evidence="6" type="ordered locus">CKR_2981</name>
</gene>
<dbReference type="Gene3D" id="3.40.190.290">
    <property type="match status" value="1"/>
</dbReference>
<dbReference type="InterPro" id="IPR005119">
    <property type="entry name" value="LysR_subst-bd"/>
</dbReference>
<feature type="domain" description="HTH lysR-type" evidence="5">
    <location>
        <begin position="8"/>
        <end position="65"/>
    </location>
</feature>
<dbReference type="GO" id="GO:0003700">
    <property type="term" value="F:DNA-binding transcription factor activity"/>
    <property type="evidence" value="ECO:0007669"/>
    <property type="project" value="InterPro"/>
</dbReference>
<comment type="similarity">
    <text evidence="1">Belongs to the LysR transcriptional regulatory family.</text>
</comment>
<dbReference type="SUPFAM" id="SSF46785">
    <property type="entry name" value="Winged helix' DNA-binding domain"/>
    <property type="match status" value="1"/>
</dbReference>
<evidence type="ECO:0000313" key="6">
    <source>
        <dbReference type="EMBL" id="BAH08032.1"/>
    </source>
</evidence>
<evidence type="ECO:0000256" key="3">
    <source>
        <dbReference type="ARBA" id="ARBA00023125"/>
    </source>
</evidence>
<proteinExistence type="inferred from homology"/>
<keyword evidence="3" id="KW-0238">DNA-binding</keyword>
<organism evidence="6 7">
    <name type="scientific">Clostridium kluyveri (strain NBRC 12016)</name>
    <dbReference type="NCBI Taxonomy" id="583346"/>
    <lineage>
        <taxon>Bacteria</taxon>
        <taxon>Bacillati</taxon>
        <taxon>Bacillota</taxon>
        <taxon>Clostridia</taxon>
        <taxon>Eubacteriales</taxon>
        <taxon>Clostridiaceae</taxon>
        <taxon>Clostridium</taxon>
    </lineage>
</organism>
<evidence type="ECO:0000313" key="7">
    <source>
        <dbReference type="Proteomes" id="UP000007969"/>
    </source>
</evidence>
<dbReference type="EMBL" id="AP009049">
    <property type="protein sequence ID" value="BAH08032.1"/>
    <property type="molecule type" value="Genomic_DNA"/>
</dbReference>
<name>B9E6A7_CLOK1</name>
<dbReference type="CDD" id="cd05466">
    <property type="entry name" value="PBP2_LTTR_substrate"/>
    <property type="match status" value="1"/>
</dbReference>
<dbReference type="InterPro" id="IPR036390">
    <property type="entry name" value="WH_DNA-bd_sf"/>
</dbReference>
<dbReference type="Pfam" id="PF03466">
    <property type="entry name" value="LysR_substrate"/>
    <property type="match status" value="1"/>
</dbReference>
<reference evidence="7" key="1">
    <citation type="submission" date="2005-09" db="EMBL/GenBank/DDBJ databases">
        <title>Complete genome sequence of Clostridium kluyveri and comparative genomics of Clostridia species.</title>
        <authorList>
            <person name="Inui M."/>
            <person name="Nonaka H."/>
            <person name="Shinoda Y."/>
            <person name="Ikenaga Y."/>
            <person name="Abe M."/>
            <person name="Naito K."/>
            <person name="Vertes A.A."/>
            <person name="Yukawa H."/>
        </authorList>
    </citation>
    <scope>NUCLEOTIDE SEQUENCE [LARGE SCALE GENOMIC DNA]</scope>
    <source>
        <strain evidence="7">NBRC 12016</strain>
    </source>
</reference>
<evidence type="ECO:0000256" key="2">
    <source>
        <dbReference type="ARBA" id="ARBA00023015"/>
    </source>
</evidence>
<keyword evidence="4" id="KW-0804">Transcription</keyword>